<evidence type="ECO:0000313" key="2">
    <source>
        <dbReference type="EMBL" id="EFC38921.1"/>
    </source>
</evidence>
<reference evidence="2 3" key="1">
    <citation type="journal article" date="2010" name="Cell">
        <title>The genome of Naegleria gruberi illuminates early eukaryotic versatility.</title>
        <authorList>
            <person name="Fritz-Laylin L.K."/>
            <person name="Prochnik S.E."/>
            <person name="Ginger M.L."/>
            <person name="Dacks J.B."/>
            <person name="Carpenter M.L."/>
            <person name="Field M.C."/>
            <person name="Kuo A."/>
            <person name="Paredez A."/>
            <person name="Chapman J."/>
            <person name="Pham J."/>
            <person name="Shu S."/>
            <person name="Neupane R."/>
            <person name="Cipriano M."/>
            <person name="Mancuso J."/>
            <person name="Tu H."/>
            <person name="Salamov A."/>
            <person name="Lindquist E."/>
            <person name="Shapiro H."/>
            <person name="Lucas S."/>
            <person name="Grigoriev I.V."/>
            <person name="Cande W.Z."/>
            <person name="Fulton C."/>
            <person name="Rokhsar D.S."/>
            <person name="Dawson S.C."/>
        </authorList>
    </citation>
    <scope>NUCLEOTIDE SEQUENCE [LARGE SCALE GENOMIC DNA]</scope>
    <source>
        <strain evidence="2 3">NEG-M</strain>
    </source>
</reference>
<accession>D2VVX9</accession>
<sequence>MSYKTVFKALFALVIVALLQSAIYLLVVKKSNVEESRAASPSEKNRPEFSSPYHHQMFLNYSSRIFTESDYSHQRPGFSEIMKHDLKELYKSMINVDDQVNRALSISLDRPIDFSKMDTYRRRIRRYFEKDRVWDSSMHKHQITYSPFDSVVVPADYFLENYPIYRNFVLPHTEIYMLREKNVHAIYDNDYSTTLQTLAKHIVGEECWKKKIVMLHDTFHFHSGGPRKVGITLMSALKLIGKEFISTEDIDSPDVLSADAMYSYHPIQHTKVVDRLLREKLKDNFVYFVGPTIAPDIHAHHYSRLGDKVRVLTASHWVKYHDYGPALPKSMKLLVYPTPINTKIWSPKPKQEPPSMDGVLYIKNCGQGAPETVKSLTESLLKNNAYFSNSTLHFFGYGGYTEPQYWKLLREKARFAVVCVSTETQGIALEEMMSMNIPLFILWDKGNSYREADSPTSVPYFSEGKTGVISKFSEMPTTFPDFLKKVETNQFQPRQYVANVFNYFDLAVSFLDMACNLKSTFEPREEYLSKFKNM</sequence>
<protein>
    <submittedName>
        <fullName evidence="2">Predicted protein</fullName>
    </submittedName>
</protein>
<dbReference type="VEuPathDB" id="AmoebaDB:NAEGRDRAFT_52685"/>
<evidence type="ECO:0000313" key="3">
    <source>
        <dbReference type="Proteomes" id="UP000006671"/>
    </source>
</evidence>
<keyword evidence="1" id="KW-0472">Membrane</keyword>
<keyword evidence="3" id="KW-1185">Reference proteome</keyword>
<dbReference type="Proteomes" id="UP000006671">
    <property type="component" value="Unassembled WGS sequence"/>
</dbReference>
<dbReference type="OrthoDB" id="10289789at2759"/>
<feature type="transmembrane region" description="Helical" evidence="1">
    <location>
        <begin position="6"/>
        <end position="27"/>
    </location>
</feature>
<dbReference type="OMA" id="PINTKIW"/>
<dbReference type="KEGG" id="ngr:NAEGRDRAFT_52685"/>
<keyword evidence="1" id="KW-0812">Transmembrane</keyword>
<dbReference type="RefSeq" id="XP_002671665.1">
    <property type="nucleotide sequence ID" value="XM_002671619.1"/>
</dbReference>
<evidence type="ECO:0000256" key="1">
    <source>
        <dbReference type="SAM" id="Phobius"/>
    </source>
</evidence>
<name>D2VVX9_NAEGR</name>
<gene>
    <name evidence="2" type="ORF">NAEGRDRAFT_52685</name>
</gene>
<dbReference type="InParanoid" id="D2VVX9"/>
<dbReference type="EMBL" id="GG738903">
    <property type="protein sequence ID" value="EFC38921.1"/>
    <property type="molecule type" value="Genomic_DNA"/>
</dbReference>
<proteinExistence type="predicted"/>
<dbReference type="AlphaFoldDB" id="D2VVX9"/>
<keyword evidence="1" id="KW-1133">Transmembrane helix</keyword>
<organism evidence="3">
    <name type="scientific">Naegleria gruberi</name>
    <name type="common">Amoeba</name>
    <dbReference type="NCBI Taxonomy" id="5762"/>
    <lineage>
        <taxon>Eukaryota</taxon>
        <taxon>Discoba</taxon>
        <taxon>Heterolobosea</taxon>
        <taxon>Tetramitia</taxon>
        <taxon>Eutetramitia</taxon>
        <taxon>Vahlkampfiidae</taxon>
        <taxon>Naegleria</taxon>
    </lineage>
</organism>
<dbReference type="GeneID" id="8853780"/>